<dbReference type="GO" id="GO:0016020">
    <property type="term" value="C:membrane"/>
    <property type="evidence" value="ECO:0007669"/>
    <property type="project" value="TreeGrafter"/>
</dbReference>
<gene>
    <name evidence="2" type="ORF">SAMN05192585_12537</name>
</gene>
<evidence type="ECO:0000259" key="1">
    <source>
        <dbReference type="Pfam" id="PF00561"/>
    </source>
</evidence>
<dbReference type="PANTHER" id="PTHR43798">
    <property type="entry name" value="MONOACYLGLYCEROL LIPASE"/>
    <property type="match status" value="1"/>
</dbReference>
<dbReference type="Pfam" id="PF00561">
    <property type="entry name" value="Abhydrolase_1"/>
    <property type="match status" value="1"/>
</dbReference>
<dbReference type="AlphaFoldDB" id="A0A1H0CXM0"/>
<dbReference type="Gene3D" id="3.40.50.1820">
    <property type="entry name" value="alpha/beta hydrolase"/>
    <property type="match status" value="1"/>
</dbReference>
<dbReference type="Proteomes" id="UP000199182">
    <property type="component" value="Unassembled WGS sequence"/>
</dbReference>
<dbReference type="EMBL" id="FNID01000025">
    <property type="protein sequence ID" value="SDN62660.1"/>
    <property type="molecule type" value="Genomic_DNA"/>
</dbReference>
<sequence length="254" mass="28525">MSYFIYKEKACYYEEYGNGTPLLLLHGNTASSKMFQDAIEPLATDFKVVLLDFLGHGKSERVDELAADLWFDEALQVIALLEQKHYKNVNLIGSSGGAIVAINVALERPDLVHKVIADSFEGKAPLKELVENIAEERRLSKQDGNGKAFYRAMHGEDWEGVVDNDTAAILRHAKNIGSFYHKPLSKLHIPILFTGCKEDEYAKLIDPNFYEKTFASLIKEIGSGELHIFEGGRHPAMLGCKEEFIMKAKDFLLN</sequence>
<dbReference type="SUPFAM" id="SSF53474">
    <property type="entry name" value="alpha/beta-Hydrolases"/>
    <property type="match status" value="1"/>
</dbReference>
<dbReference type="RefSeq" id="WP_092641379.1">
    <property type="nucleotide sequence ID" value="NZ_FNID01000025.1"/>
</dbReference>
<dbReference type="PRINTS" id="PR00111">
    <property type="entry name" value="ABHYDROLASE"/>
</dbReference>
<evidence type="ECO:0000313" key="2">
    <source>
        <dbReference type="EMBL" id="SDN62660.1"/>
    </source>
</evidence>
<dbReference type="PANTHER" id="PTHR43798:SF33">
    <property type="entry name" value="HYDROLASE, PUTATIVE (AFU_ORTHOLOGUE AFUA_2G14860)-RELATED"/>
    <property type="match status" value="1"/>
</dbReference>
<reference evidence="2 3" key="1">
    <citation type="submission" date="2016-10" db="EMBL/GenBank/DDBJ databases">
        <authorList>
            <person name="de Groot N.N."/>
        </authorList>
    </citation>
    <scope>NUCLEOTIDE SEQUENCE [LARGE SCALE GENOMIC DNA]</scope>
    <source>
        <strain evidence="2 3">CGMCC 1.5012</strain>
    </source>
</reference>
<name>A0A1H0CXM0_9FIRM</name>
<keyword evidence="3" id="KW-1185">Reference proteome</keyword>
<dbReference type="OrthoDB" id="9776303at2"/>
<evidence type="ECO:0000313" key="3">
    <source>
        <dbReference type="Proteomes" id="UP000199182"/>
    </source>
</evidence>
<proteinExistence type="predicted"/>
<accession>A0A1H0CXM0</accession>
<dbReference type="InterPro" id="IPR050266">
    <property type="entry name" value="AB_hydrolase_sf"/>
</dbReference>
<protein>
    <submittedName>
        <fullName evidence="2">Pimeloyl-ACP methyl ester carboxylesterase</fullName>
    </submittedName>
</protein>
<feature type="domain" description="AB hydrolase-1" evidence="1">
    <location>
        <begin position="21"/>
        <end position="120"/>
    </location>
</feature>
<organism evidence="2 3">
    <name type="scientific">Acetanaerobacterium elongatum</name>
    <dbReference type="NCBI Taxonomy" id="258515"/>
    <lineage>
        <taxon>Bacteria</taxon>
        <taxon>Bacillati</taxon>
        <taxon>Bacillota</taxon>
        <taxon>Clostridia</taxon>
        <taxon>Eubacteriales</taxon>
        <taxon>Oscillospiraceae</taxon>
        <taxon>Acetanaerobacterium</taxon>
    </lineage>
</organism>
<dbReference type="InterPro" id="IPR000073">
    <property type="entry name" value="AB_hydrolase_1"/>
</dbReference>
<dbReference type="STRING" id="258515.SAMN05192585_12537"/>
<dbReference type="InterPro" id="IPR029058">
    <property type="entry name" value="AB_hydrolase_fold"/>
</dbReference>